<reference evidence="3" key="1">
    <citation type="submission" date="2020-10" db="EMBL/GenBank/DDBJ databases">
        <title>Connecting structure to function with the recovery of over 1000 high-quality activated sludge metagenome-assembled genomes encoding full-length rRNA genes using long-read sequencing.</title>
        <authorList>
            <person name="Singleton C.M."/>
            <person name="Petriglieri F."/>
            <person name="Kristensen J.M."/>
            <person name="Kirkegaard R.H."/>
            <person name="Michaelsen T.Y."/>
            <person name="Andersen M.H."/>
            <person name="Karst S.M."/>
            <person name="Dueholm M.S."/>
            <person name="Nielsen P.H."/>
            <person name="Albertsen M."/>
        </authorList>
    </citation>
    <scope>NUCLEOTIDE SEQUENCE</scope>
    <source>
        <strain evidence="3">Bjer_18-Q3-R1-45_BAT3C.347</strain>
    </source>
</reference>
<dbReference type="Pfam" id="PF21804">
    <property type="entry name" value="Transposase_29"/>
    <property type="match status" value="1"/>
</dbReference>
<evidence type="ECO:0000313" key="3">
    <source>
        <dbReference type="EMBL" id="MBK6973222.1"/>
    </source>
</evidence>
<proteinExistence type="predicted"/>
<evidence type="ECO:0000256" key="2">
    <source>
        <dbReference type="SAM" id="MobiDB-lite"/>
    </source>
</evidence>
<feature type="region of interest" description="Disordered" evidence="2">
    <location>
        <begin position="144"/>
        <end position="175"/>
    </location>
</feature>
<organism evidence="3 4">
    <name type="scientific">Candidatus Methylophosphatis roskildensis</name>
    <dbReference type="NCBI Taxonomy" id="2899263"/>
    <lineage>
        <taxon>Bacteria</taxon>
        <taxon>Pseudomonadati</taxon>
        <taxon>Pseudomonadota</taxon>
        <taxon>Betaproteobacteria</taxon>
        <taxon>Nitrosomonadales</taxon>
        <taxon>Sterolibacteriaceae</taxon>
        <taxon>Candidatus Methylophosphatis</taxon>
    </lineage>
</organism>
<evidence type="ECO:0000313" key="4">
    <source>
        <dbReference type="Proteomes" id="UP000807785"/>
    </source>
</evidence>
<dbReference type="Pfam" id="PF13384">
    <property type="entry name" value="HTH_23"/>
    <property type="match status" value="1"/>
</dbReference>
<dbReference type="Proteomes" id="UP000807785">
    <property type="component" value="Unassembled WGS sequence"/>
</dbReference>
<accession>A0A9D7HKN2</accession>
<comment type="caution">
    <text evidence="3">The sequence shown here is derived from an EMBL/GenBank/DDBJ whole genome shotgun (WGS) entry which is preliminary data.</text>
</comment>
<gene>
    <name evidence="3" type="ORF">IPH26_09840</name>
</gene>
<keyword evidence="1" id="KW-0175">Coiled coil</keyword>
<feature type="coiled-coil region" evidence="1">
    <location>
        <begin position="536"/>
        <end position="606"/>
    </location>
</feature>
<dbReference type="AlphaFoldDB" id="A0A9D7HKN2"/>
<dbReference type="EMBL" id="JADJEV010000003">
    <property type="protein sequence ID" value="MBK6973222.1"/>
    <property type="molecule type" value="Genomic_DNA"/>
</dbReference>
<sequence>MPTQTHLPVQPTGAEEINAVLAIVRNNGQVAYVAYGIPVFTHAESDAVGQRLAAVQMMELGLARREDLSGALHLDRSTLTRHSRKVRTEGVLGVVQNKRGPKGAHRFTAEKRARAAQLLDQGSSIRQAAGQVGVTEGTIRRTLRRGELGRAARRQASLPSGPSERSQRAARGAGGVAVQRHTERALARMGQLQEAAPQFVAAEAVRYGGALLALPAMLALGLLEAGEQAYGSLKNGFYGLRATLLMLTFMALLRLRTPEQLQGHPPGELGVLLGLDRAPEVKTLRRKLWELTARQQAARFSRQLTQRWVSENAQAVGLLYVDGHVRPYHGTTHKLPKAWVARRRLCMPATTDIWVNQQDAQPLFVVSAEANDNLLAMLRREILPQVRELVGERRVTLAFDREGWSPKFFQEVFAQGFDVLTYRKGAYAQWPKRVFRTVEAIIDGRKVSYQLAERSIRVLPGFRMREVRRLCENDHQTSIVTTRTDWPIEAVAYRMFERWTQENFFRYMRQHFALDALVNYQVEPADPERTIPNPERKALAKELRASRAALQELEQAYGQKARANPEAQRPTMRGFKIAQAKLNRQLREAQAKCEQLRARFAQLPKRVALNALLDDAEIVRLAPEAKHLTDTIKMLAFRAETALVRCLTLSGVRTEDDGRALVREMLLSSADIVPQAAQQRLLVRIHSLANPRHNRALAKLCETLNALEFRYPGSDLTLAYEPPPVA</sequence>
<dbReference type="InterPro" id="IPR049343">
    <property type="entry name" value="Transposase_29"/>
</dbReference>
<protein>
    <submittedName>
        <fullName evidence="3">Helix-turn-helix domain-containing protein</fullName>
    </submittedName>
</protein>
<evidence type="ECO:0000256" key="1">
    <source>
        <dbReference type="SAM" id="Coils"/>
    </source>
</evidence>
<name>A0A9D7HKN2_9PROT</name>